<dbReference type="SUPFAM" id="SSF56235">
    <property type="entry name" value="N-terminal nucleophile aminohydrolases (Ntn hydrolases)"/>
    <property type="match status" value="1"/>
</dbReference>
<dbReference type="GO" id="GO:0019773">
    <property type="term" value="C:proteasome core complex, alpha-subunit complex"/>
    <property type="evidence" value="ECO:0007669"/>
    <property type="project" value="InterPro"/>
</dbReference>
<dbReference type="Gene3D" id="3.60.20.10">
    <property type="entry name" value="Glutamine Phosphoribosylpyrophosphate, subunit 1, domain 1"/>
    <property type="match status" value="1"/>
</dbReference>
<name>A0A9P8FL04_AURME</name>
<accession>A0A9P8FL04</accession>
<comment type="caution">
    <text evidence="2">The sequence shown here is derived from an EMBL/GenBank/DDBJ whole genome shotgun (WGS) entry which is preliminary data.</text>
</comment>
<dbReference type="Proteomes" id="UP000729357">
    <property type="component" value="Unassembled WGS sequence"/>
</dbReference>
<dbReference type="EMBL" id="JAHFXS010001532">
    <property type="protein sequence ID" value="KAG9976964.1"/>
    <property type="molecule type" value="Genomic_DNA"/>
</dbReference>
<dbReference type="InterPro" id="IPR029055">
    <property type="entry name" value="Ntn_hydrolases_N"/>
</dbReference>
<dbReference type="SMART" id="SM00948">
    <property type="entry name" value="Proteasome_A_N"/>
    <property type="match status" value="1"/>
</dbReference>
<reference evidence="2" key="2">
    <citation type="submission" date="2021-08" db="EMBL/GenBank/DDBJ databases">
        <authorList>
            <person name="Gostincar C."/>
            <person name="Sun X."/>
            <person name="Song Z."/>
            <person name="Gunde-Cimerman N."/>
        </authorList>
    </citation>
    <scope>NUCLEOTIDE SEQUENCE</scope>
    <source>
        <strain evidence="2">EXF-9298</strain>
    </source>
</reference>
<keyword evidence="3" id="KW-1185">Reference proteome</keyword>
<dbReference type="AlphaFoldDB" id="A0A9P8FL04"/>
<evidence type="ECO:0000313" key="3">
    <source>
        <dbReference type="Proteomes" id="UP000729357"/>
    </source>
</evidence>
<dbReference type="Pfam" id="PF10584">
    <property type="entry name" value="Proteasome_A_N"/>
    <property type="match status" value="1"/>
</dbReference>
<protein>
    <recommendedName>
        <fullName evidence="1">Proteasome alpha-type subunits domain-containing protein</fullName>
    </recommendedName>
</protein>
<feature type="non-terminal residue" evidence="2">
    <location>
        <position position="1"/>
    </location>
</feature>
<dbReference type="InterPro" id="IPR000426">
    <property type="entry name" value="Proteasome_asu_N"/>
</dbReference>
<proteinExistence type="predicted"/>
<dbReference type="PROSITE" id="PS00388">
    <property type="entry name" value="PROTEASOME_ALPHA_1"/>
    <property type="match status" value="1"/>
</dbReference>
<evidence type="ECO:0000259" key="1">
    <source>
        <dbReference type="PROSITE" id="PS00388"/>
    </source>
</evidence>
<evidence type="ECO:0000313" key="2">
    <source>
        <dbReference type="EMBL" id="KAG9976964.1"/>
    </source>
</evidence>
<dbReference type="GO" id="GO:0006511">
    <property type="term" value="P:ubiquitin-dependent protein catabolic process"/>
    <property type="evidence" value="ECO:0007669"/>
    <property type="project" value="InterPro"/>
</dbReference>
<sequence length="50" mass="5439">MSSAGYDRHITIFSDQGRLYQVEYAFKAITAANITSVGVRGKDCAVVISQ</sequence>
<reference evidence="2" key="1">
    <citation type="journal article" date="2021" name="J Fungi (Basel)">
        <title>Virulence traits and population genomics of the black yeast Aureobasidium melanogenum.</title>
        <authorList>
            <person name="Cernosa A."/>
            <person name="Sun X."/>
            <person name="Gostincar C."/>
            <person name="Fang C."/>
            <person name="Gunde-Cimerman N."/>
            <person name="Song Z."/>
        </authorList>
    </citation>
    <scope>NUCLEOTIDE SEQUENCE</scope>
    <source>
        <strain evidence="2">EXF-9298</strain>
    </source>
</reference>
<organism evidence="2 3">
    <name type="scientific">Aureobasidium melanogenum</name>
    <name type="common">Aureobasidium pullulans var. melanogenum</name>
    <dbReference type="NCBI Taxonomy" id="46634"/>
    <lineage>
        <taxon>Eukaryota</taxon>
        <taxon>Fungi</taxon>
        <taxon>Dikarya</taxon>
        <taxon>Ascomycota</taxon>
        <taxon>Pezizomycotina</taxon>
        <taxon>Dothideomycetes</taxon>
        <taxon>Dothideomycetidae</taxon>
        <taxon>Dothideales</taxon>
        <taxon>Saccotheciaceae</taxon>
        <taxon>Aureobasidium</taxon>
    </lineage>
</organism>
<feature type="domain" description="Proteasome alpha-type subunits" evidence="1">
    <location>
        <begin position="6"/>
        <end position="28"/>
    </location>
</feature>
<gene>
    <name evidence="2" type="ORF">KCU98_g10373</name>
</gene>